<keyword evidence="1" id="KW-0732">Signal</keyword>
<gene>
    <name evidence="2" type="ORF">P171DRAFT_449850</name>
</gene>
<organism evidence="2 3">
    <name type="scientific">Karstenula rhodostoma CBS 690.94</name>
    <dbReference type="NCBI Taxonomy" id="1392251"/>
    <lineage>
        <taxon>Eukaryota</taxon>
        <taxon>Fungi</taxon>
        <taxon>Dikarya</taxon>
        <taxon>Ascomycota</taxon>
        <taxon>Pezizomycotina</taxon>
        <taxon>Dothideomycetes</taxon>
        <taxon>Pleosporomycetidae</taxon>
        <taxon>Pleosporales</taxon>
        <taxon>Massarineae</taxon>
        <taxon>Didymosphaeriaceae</taxon>
        <taxon>Karstenula</taxon>
    </lineage>
</organism>
<accession>A0A9P4U535</accession>
<dbReference type="EMBL" id="MU001515">
    <property type="protein sequence ID" value="KAF2437645.1"/>
    <property type="molecule type" value="Genomic_DNA"/>
</dbReference>
<reference evidence="2" key="1">
    <citation type="journal article" date="2020" name="Stud. Mycol.">
        <title>101 Dothideomycetes genomes: a test case for predicting lifestyles and emergence of pathogens.</title>
        <authorList>
            <person name="Haridas S."/>
            <person name="Albert R."/>
            <person name="Binder M."/>
            <person name="Bloem J."/>
            <person name="Labutti K."/>
            <person name="Salamov A."/>
            <person name="Andreopoulos B."/>
            <person name="Baker S."/>
            <person name="Barry K."/>
            <person name="Bills G."/>
            <person name="Bluhm B."/>
            <person name="Cannon C."/>
            <person name="Castanera R."/>
            <person name="Culley D."/>
            <person name="Daum C."/>
            <person name="Ezra D."/>
            <person name="Gonzalez J."/>
            <person name="Henrissat B."/>
            <person name="Kuo A."/>
            <person name="Liang C."/>
            <person name="Lipzen A."/>
            <person name="Lutzoni F."/>
            <person name="Magnuson J."/>
            <person name="Mondo S."/>
            <person name="Nolan M."/>
            <person name="Ohm R."/>
            <person name="Pangilinan J."/>
            <person name="Park H.-J."/>
            <person name="Ramirez L."/>
            <person name="Alfaro M."/>
            <person name="Sun H."/>
            <person name="Tritt A."/>
            <person name="Yoshinaga Y."/>
            <person name="Zwiers L.-H."/>
            <person name="Turgeon B."/>
            <person name="Goodwin S."/>
            <person name="Spatafora J."/>
            <person name="Crous P."/>
            <person name="Grigoriev I."/>
        </authorList>
    </citation>
    <scope>NUCLEOTIDE SEQUENCE</scope>
    <source>
        <strain evidence="2">CBS 690.94</strain>
    </source>
</reference>
<name>A0A9P4U535_9PLEO</name>
<evidence type="ECO:0000313" key="2">
    <source>
        <dbReference type="EMBL" id="KAF2437645.1"/>
    </source>
</evidence>
<dbReference type="OrthoDB" id="10504612at2759"/>
<sequence length="363" mass="40233">MSLFLGIYLLLLLLAISLVGSESKSTTILHGPLDDIEAVYRSAVSAWRKDVLFQDHHANSNALTCLASRTPNPAFEFLHASAYTNEELTRTLEALGVNSQKVLEALAAADFKFTTLHRRNYAAFAKAEAQLIQTYMDAVGKAKHRHDKCKHLPSSGRKLGFRILHQLFSHIHPLFHQSLSSLCNSTTSHAPQAQSPYTEHLPKADAIVKELIDTLVANVRSESLALELHLHELTSAYRAVHRELWTLDFATDFYWKRVHLGSLVCLWYTGSTTCTSLSLEARSKSREWEGMQAVLQGLQDARAQVLGDLVVVSRLDASVGYAGEYLAELKEWERGGGPGRRLARLAAALGMVVTMECVDELPG</sequence>
<keyword evidence="3" id="KW-1185">Reference proteome</keyword>
<protein>
    <submittedName>
        <fullName evidence="2">Uncharacterized protein</fullName>
    </submittedName>
</protein>
<dbReference type="Proteomes" id="UP000799764">
    <property type="component" value="Unassembled WGS sequence"/>
</dbReference>
<evidence type="ECO:0000313" key="3">
    <source>
        <dbReference type="Proteomes" id="UP000799764"/>
    </source>
</evidence>
<proteinExistence type="predicted"/>
<dbReference type="AlphaFoldDB" id="A0A9P4U535"/>
<evidence type="ECO:0000256" key="1">
    <source>
        <dbReference type="SAM" id="SignalP"/>
    </source>
</evidence>
<feature type="signal peptide" evidence="1">
    <location>
        <begin position="1"/>
        <end position="21"/>
    </location>
</feature>
<comment type="caution">
    <text evidence="2">The sequence shown here is derived from an EMBL/GenBank/DDBJ whole genome shotgun (WGS) entry which is preliminary data.</text>
</comment>
<feature type="chain" id="PRO_5040486707" evidence="1">
    <location>
        <begin position="22"/>
        <end position="363"/>
    </location>
</feature>